<organism evidence="1">
    <name type="scientific">marine metagenome</name>
    <dbReference type="NCBI Taxonomy" id="408172"/>
    <lineage>
        <taxon>unclassified sequences</taxon>
        <taxon>metagenomes</taxon>
        <taxon>ecological metagenomes</taxon>
    </lineage>
</organism>
<dbReference type="AlphaFoldDB" id="A0A382A818"/>
<reference evidence="1" key="1">
    <citation type="submission" date="2018-05" db="EMBL/GenBank/DDBJ databases">
        <authorList>
            <person name="Lanie J.A."/>
            <person name="Ng W.-L."/>
            <person name="Kazmierczak K.M."/>
            <person name="Andrzejewski T.M."/>
            <person name="Davidsen T.M."/>
            <person name="Wayne K.J."/>
            <person name="Tettelin H."/>
            <person name="Glass J.I."/>
            <person name="Rusch D."/>
            <person name="Podicherti R."/>
            <person name="Tsui H.-C.T."/>
            <person name="Winkler M.E."/>
        </authorList>
    </citation>
    <scope>NUCLEOTIDE SEQUENCE</scope>
</reference>
<accession>A0A382A818</accession>
<gene>
    <name evidence="1" type="ORF">METZ01_LOCUS150096</name>
</gene>
<sequence length="22" mass="2576">MEFIGNKSTYFILSFLFIMNCG</sequence>
<protein>
    <submittedName>
        <fullName evidence="1">Uncharacterized protein</fullName>
    </submittedName>
</protein>
<evidence type="ECO:0000313" key="1">
    <source>
        <dbReference type="EMBL" id="SVA97242.1"/>
    </source>
</evidence>
<feature type="non-terminal residue" evidence="1">
    <location>
        <position position="22"/>
    </location>
</feature>
<name>A0A382A818_9ZZZZ</name>
<proteinExistence type="predicted"/>
<dbReference type="EMBL" id="UINC01024153">
    <property type="protein sequence ID" value="SVA97242.1"/>
    <property type="molecule type" value="Genomic_DNA"/>
</dbReference>